<feature type="region of interest" description="Disordered" evidence="1">
    <location>
        <begin position="122"/>
        <end position="145"/>
    </location>
</feature>
<dbReference type="KEGG" id="tng:GSTEN00006648G001"/>
<evidence type="ECO:0000256" key="1">
    <source>
        <dbReference type="SAM" id="MobiDB-lite"/>
    </source>
</evidence>
<dbReference type="AlphaFoldDB" id="Q4T5T7"/>
<feature type="compositionally biased region" description="Low complexity" evidence="1">
    <location>
        <begin position="50"/>
        <end position="60"/>
    </location>
</feature>
<reference evidence="2" key="1">
    <citation type="journal article" date="2004" name="Nature">
        <title>Genome duplication in the teleost fish Tetraodon nigroviridis reveals the early vertebrate proto-karyotype.</title>
        <authorList>
            <person name="Jaillon O."/>
            <person name="Aury J.-M."/>
            <person name="Brunet F."/>
            <person name="Petit J.-L."/>
            <person name="Stange-Thomann N."/>
            <person name="Mauceli E."/>
            <person name="Bouneau L."/>
            <person name="Fischer C."/>
            <person name="Ozouf-Costaz C."/>
            <person name="Bernot A."/>
            <person name="Nicaud S."/>
            <person name="Jaffe D."/>
            <person name="Fisher S."/>
            <person name="Lutfalla G."/>
            <person name="Dossat C."/>
            <person name="Segurens B."/>
            <person name="Dasilva C."/>
            <person name="Salanoubat M."/>
            <person name="Levy M."/>
            <person name="Boudet N."/>
            <person name="Castellano S."/>
            <person name="Anthouard V."/>
            <person name="Jubin C."/>
            <person name="Castelli V."/>
            <person name="Katinka M."/>
            <person name="Vacherie B."/>
            <person name="Biemont C."/>
            <person name="Skalli Z."/>
            <person name="Cattolico L."/>
            <person name="Poulain J."/>
            <person name="De Berardinis V."/>
            <person name="Cruaud C."/>
            <person name="Duprat S."/>
            <person name="Brottier P."/>
            <person name="Coutanceau J.-P."/>
            <person name="Gouzy J."/>
            <person name="Parra G."/>
            <person name="Lardier G."/>
            <person name="Chapple C."/>
            <person name="McKernan K.J."/>
            <person name="McEwan P."/>
            <person name="Bosak S."/>
            <person name="Kellis M."/>
            <person name="Volff J.-N."/>
            <person name="Guigo R."/>
            <person name="Zody M.C."/>
            <person name="Mesirov J."/>
            <person name="Lindblad-Toh K."/>
            <person name="Birren B."/>
            <person name="Nusbaum C."/>
            <person name="Kahn D."/>
            <person name="Robinson-Rechavi M."/>
            <person name="Laudet V."/>
            <person name="Schachter V."/>
            <person name="Quetier F."/>
            <person name="Saurin W."/>
            <person name="Scarpelli C."/>
            <person name="Wincker P."/>
            <person name="Lander E.S."/>
            <person name="Weissenbach J."/>
            <person name="Roest Crollius H."/>
        </authorList>
    </citation>
    <scope>NUCLEOTIDE SEQUENCE [LARGE SCALE GENOMIC DNA]</scope>
</reference>
<evidence type="ECO:0000313" key="2">
    <source>
        <dbReference type="EMBL" id="CAF91745.1"/>
    </source>
</evidence>
<feature type="compositionally biased region" description="Gly residues" evidence="1">
    <location>
        <begin position="21"/>
        <end position="38"/>
    </location>
</feature>
<organism evidence="2">
    <name type="scientific">Tetraodon nigroviridis</name>
    <name type="common">Spotted green pufferfish</name>
    <name type="synonym">Chelonodon nigroviridis</name>
    <dbReference type="NCBI Taxonomy" id="99883"/>
    <lineage>
        <taxon>Eukaryota</taxon>
        <taxon>Metazoa</taxon>
        <taxon>Chordata</taxon>
        <taxon>Craniata</taxon>
        <taxon>Vertebrata</taxon>
        <taxon>Euteleostomi</taxon>
        <taxon>Actinopterygii</taxon>
        <taxon>Neopterygii</taxon>
        <taxon>Teleostei</taxon>
        <taxon>Neoteleostei</taxon>
        <taxon>Acanthomorphata</taxon>
        <taxon>Eupercaria</taxon>
        <taxon>Tetraodontiformes</taxon>
        <taxon>Tetradontoidea</taxon>
        <taxon>Tetraodontidae</taxon>
        <taxon>Tetraodon</taxon>
    </lineage>
</organism>
<reference evidence="2" key="2">
    <citation type="submission" date="2004-02" db="EMBL/GenBank/DDBJ databases">
        <authorList>
            <consortium name="Genoscope"/>
            <consortium name="Whitehead Institute Centre for Genome Research"/>
        </authorList>
    </citation>
    <scope>NUCLEOTIDE SEQUENCE</scope>
</reference>
<feature type="compositionally biased region" description="Low complexity" evidence="1">
    <location>
        <begin position="1"/>
        <end position="15"/>
    </location>
</feature>
<sequence length="145" mass="14139">MLPSTPATTPSTGIPSPSPGPGGHVQGAAAAGGRGGVCGQEDGQELPMSGGAADQRAAGAGLCGDRGTGDAPAGPKGGRSAHPGHPGPAGEESLLRWTWSQTQARTCRPFLLHILCGHAEDSLPGTAASGGTRSRVPVPCTCPSS</sequence>
<feature type="region of interest" description="Disordered" evidence="1">
    <location>
        <begin position="1"/>
        <end position="92"/>
    </location>
</feature>
<proteinExistence type="predicted"/>
<comment type="caution">
    <text evidence="2">The sequence shown here is derived from an EMBL/GenBank/DDBJ whole genome shotgun (WGS) entry which is preliminary data.</text>
</comment>
<gene>
    <name evidence="2" type="ORF">GSTENG00006648001</name>
</gene>
<protein>
    <submittedName>
        <fullName evidence="2">(spotted green pufferfish) hypothetical protein</fullName>
    </submittedName>
</protein>
<accession>Q4T5T7</accession>
<dbReference type="EMBL" id="CAAE01009112">
    <property type="protein sequence ID" value="CAF91745.1"/>
    <property type="molecule type" value="Genomic_DNA"/>
</dbReference>
<name>Q4T5T7_TETNG</name>